<dbReference type="AlphaFoldDB" id="A0A225WK03"/>
<dbReference type="InterPro" id="IPR002781">
    <property type="entry name" value="TM_pro_TauE-like"/>
</dbReference>
<feature type="transmembrane region" description="Helical" evidence="5">
    <location>
        <begin position="310"/>
        <end position="334"/>
    </location>
</feature>
<protein>
    <recommendedName>
        <fullName evidence="8">Sulfite exporter TauE/SafE</fullName>
    </recommendedName>
</protein>
<reference evidence="7" key="1">
    <citation type="submission" date="2017-03" db="EMBL/GenBank/DDBJ databases">
        <title>Phytopthora megakarya and P. palmivora, two closely related causual agents of cacao black pod achieved similar genome size and gene model numbers by different mechanisms.</title>
        <authorList>
            <person name="Ali S."/>
            <person name="Shao J."/>
            <person name="Larry D.J."/>
            <person name="Kronmiller B."/>
            <person name="Shen D."/>
            <person name="Strem M.D."/>
            <person name="Melnick R.L."/>
            <person name="Guiltinan M.J."/>
            <person name="Tyler B.M."/>
            <person name="Meinhardt L.W."/>
            <person name="Bailey B.A."/>
        </authorList>
    </citation>
    <scope>NUCLEOTIDE SEQUENCE [LARGE SCALE GENOMIC DNA]</scope>
    <source>
        <strain evidence="7">zdho120</strain>
    </source>
</reference>
<accession>A0A225WK03</accession>
<dbReference type="GO" id="GO:0016020">
    <property type="term" value="C:membrane"/>
    <property type="evidence" value="ECO:0007669"/>
    <property type="project" value="UniProtKB-SubCell"/>
</dbReference>
<feature type="transmembrane region" description="Helical" evidence="5">
    <location>
        <begin position="427"/>
        <end position="450"/>
    </location>
</feature>
<dbReference type="PANTHER" id="PTHR14255:SF3">
    <property type="entry name" value="SULFITE EXPORTER TAUE_SAFE FAMILY PROTEIN 5-RELATED"/>
    <property type="match status" value="1"/>
</dbReference>
<keyword evidence="2 5" id="KW-0812">Transmembrane</keyword>
<dbReference type="EMBL" id="NBNE01000731">
    <property type="protein sequence ID" value="OWZ17578.1"/>
    <property type="molecule type" value="Genomic_DNA"/>
</dbReference>
<keyword evidence="7" id="KW-1185">Reference proteome</keyword>
<sequence length="496" mass="52894">MEPPSPENDYPRYSMYKHIQCLALTVLVVSVFAMTITASSDSSTSNKNSSDGVPELRSLSTFDTYDAFGLIFISLGLAVSAAGGVGGGTILVPAMILIMDFDIKRATPISNLAIVGGAVANAWFNIRKRHPAADRPLIDSDLSLSMIPLVMGGAVVGTVFAKLLPSYLLSLLFVVVLVLGGTRTVSKGIKMYRAEMKSCKVQEVAPAVESTSEQHVTPYAVVCSPNSWTEDKTTEEVSRDSAHDSLLKRSRTLSNECDGSSMETDDEALAEILERERHFSLTKQGIILLCYLGIVSASIGGAVVSCGGTAYWLLLIMEIPWIAVFGVCTAVYLFRQHINKVSVNYVFAAGDIHWTKKTVVRFPLACGGAGLIAGLFGVGGGIVTGPLMIEMGIVPEVASATTALMVLYSSAAATAKFAVFNMIAWDWALLLSVLALVVTAVSQVVILGFVRRTGRQSVIVLCIGATICIGAVLMTYQAVKSTIKHAGEPFEINVCR</sequence>
<evidence type="ECO:0000256" key="4">
    <source>
        <dbReference type="ARBA" id="ARBA00023136"/>
    </source>
</evidence>
<dbReference type="GO" id="GO:0016567">
    <property type="term" value="P:protein ubiquitination"/>
    <property type="evidence" value="ECO:0007669"/>
    <property type="project" value="TreeGrafter"/>
</dbReference>
<feature type="transmembrane region" description="Helical" evidence="5">
    <location>
        <begin position="21"/>
        <end position="40"/>
    </location>
</feature>
<organism evidence="6 7">
    <name type="scientific">Phytophthora megakarya</name>
    <dbReference type="NCBI Taxonomy" id="4795"/>
    <lineage>
        <taxon>Eukaryota</taxon>
        <taxon>Sar</taxon>
        <taxon>Stramenopiles</taxon>
        <taxon>Oomycota</taxon>
        <taxon>Peronosporomycetes</taxon>
        <taxon>Peronosporales</taxon>
        <taxon>Peronosporaceae</taxon>
        <taxon>Phytophthora</taxon>
    </lineage>
</organism>
<feature type="transmembrane region" description="Helical" evidence="5">
    <location>
        <begin position="167"/>
        <end position="186"/>
    </location>
</feature>
<evidence type="ECO:0000256" key="5">
    <source>
        <dbReference type="SAM" id="Phobius"/>
    </source>
</evidence>
<feature type="transmembrane region" description="Helical" evidence="5">
    <location>
        <begin position="362"/>
        <end position="385"/>
    </location>
</feature>
<evidence type="ECO:0000256" key="3">
    <source>
        <dbReference type="ARBA" id="ARBA00022989"/>
    </source>
</evidence>
<dbReference type="GO" id="GO:0031464">
    <property type="term" value="C:Cul4A-RING E3 ubiquitin ligase complex"/>
    <property type="evidence" value="ECO:0007669"/>
    <property type="project" value="TreeGrafter"/>
</dbReference>
<comment type="subcellular location">
    <subcellularLocation>
        <location evidence="1">Membrane</location>
        <topology evidence="1">Multi-pass membrane protein</topology>
    </subcellularLocation>
</comment>
<feature type="transmembrane region" description="Helical" evidence="5">
    <location>
        <begin position="456"/>
        <end position="476"/>
    </location>
</feature>
<comment type="caution">
    <text evidence="6">The sequence shown here is derived from an EMBL/GenBank/DDBJ whole genome shotgun (WGS) entry which is preliminary data.</text>
</comment>
<dbReference type="Proteomes" id="UP000198211">
    <property type="component" value="Unassembled WGS sequence"/>
</dbReference>
<feature type="transmembrane region" description="Helical" evidence="5">
    <location>
        <begin position="67"/>
        <end position="98"/>
    </location>
</feature>
<evidence type="ECO:0000256" key="1">
    <source>
        <dbReference type="ARBA" id="ARBA00004141"/>
    </source>
</evidence>
<dbReference type="PANTHER" id="PTHR14255">
    <property type="entry name" value="CEREBLON"/>
    <property type="match status" value="1"/>
</dbReference>
<dbReference type="OrthoDB" id="434519at2759"/>
<gene>
    <name evidence="6" type="ORF">PHMEG_0008472</name>
</gene>
<keyword evidence="3 5" id="KW-1133">Transmembrane helix</keyword>
<evidence type="ECO:0000313" key="7">
    <source>
        <dbReference type="Proteomes" id="UP000198211"/>
    </source>
</evidence>
<evidence type="ECO:0000256" key="2">
    <source>
        <dbReference type="ARBA" id="ARBA00022692"/>
    </source>
</evidence>
<dbReference type="STRING" id="4795.A0A225WK03"/>
<keyword evidence="4 5" id="KW-0472">Membrane</keyword>
<evidence type="ECO:0000313" key="6">
    <source>
        <dbReference type="EMBL" id="OWZ17578.1"/>
    </source>
</evidence>
<dbReference type="Pfam" id="PF01925">
    <property type="entry name" value="TauE"/>
    <property type="match status" value="2"/>
</dbReference>
<proteinExistence type="predicted"/>
<evidence type="ECO:0008006" key="8">
    <source>
        <dbReference type="Google" id="ProtNLM"/>
    </source>
</evidence>
<feature type="transmembrane region" description="Helical" evidence="5">
    <location>
        <begin position="285"/>
        <end position="304"/>
    </location>
</feature>
<name>A0A225WK03_9STRA</name>